<evidence type="ECO:0000313" key="4">
    <source>
        <dbReference type="EMBL" id="SFH72627.1"/>
    </source>
</evidence>
<evidence type="ECO:0000313" key="3">
    <source>
        <dbReference type="EMBL" id="NLD31476.1"/>
    </source>
</evidence>
<keyword evidence="5" id="KW-1185">Reference proteome</keyword>
<sequence>MNFLKNNVISVMYLVLLSTLFMPWILVPDSETFTVLPVTGFRFLSDNLLMLILIFLIIFTYVFSLKSNGLSILILLELELIFLAALLLAPAVIYGLAFFSGVRYGYFLMLIILVSLAFYNYLFITKHIQKRENG</sequence>
<dbReference type="EMBL" id="FOQC01000011">
    <property type="protein sequence ID" value="SFH72627.1"/>
    <property type="molecule type" value="Genomic_DNA"/>
</dbReference>
<keyword evidence="1" id="KW-0472">Membrane</keyword>
<reference evidence="2 5" key="1">
    <citation type="submission" date="2016-02" db="EMBL/GenBank/DDBJ databases">
        <authorList>
            <person name="Strepis N."/>
        </authorList>
    </citation>
    <scope>NUCLEOTIDE SEQUENCE [LARGE SCALE GENOMIC DNA]</scope>
    <source>
        <strain evidence="2">Trichococcus flocculiformis</strain>
    </source>
</reference>
<feature type="transmembrane region" description="Helical" evidence="1">
    <location>
        <begin position="72"/>
        <end position="98"/>
    </location>
</feature>
<keyword evidence="1" id="KW-0812">Transmembrane</keyword>
<organism evidence="3 7">
    <name type="scientific">Trichococcus flocculiformis</name>
    <dbReference type="NCBI Taxonomy" id="82803"/>
    <lineage>
        <taxon>Bacteria</taxon>
        <taxon>Bacillati</taxon>
        <taxon>Bacillota</taxon>
        <taxon>Bacilli</taxon>
        <taxon>Lactobacillales</taxon>
        <taxon>Carnobacteriaceae</taxon>
        <taxon>Trichococcus</taxon>
    </lineage>
</organism>
<keyword evidence="1" id="KW-1133">Transmembrane helix</keyword>
<name>A0A143YKE8_9LACT</name>
<dbReference type="EMBL" id="JAAZCD010000102">
    <property type="protein sequence ID" value="NLD31476.1"/>
    <property type="molecule type" value="Genomic_DNA"/>
</dbReference>
<dbReference type="Proteomes" id="UP000199686">
    <property type="component" value="Unassembled WGS sequence"/>
</dbReference>
<accession>A0A143YKE8</accession>
<gene>
    <name evidence="3" type="ORF">GX662_04355</name>
    <name evidence="4" type="ORF">SAMN04488507_101124</name>
    <name evidence="2" type="ORF">TFLO_1506</name>
</gene>
<dbReference type="EMBL" id="FJMZ01000014">
    <property type="protein sequence ID" value="CZQ92131.1"/>
    <property type="molecule type" value="Genomic_DNA"/>
</dbReference>
<dbReference type="Proteomes" id="UP000195947">
    <property type="component" value="Unassembled WGS sequence"/>
</dbReference>
<feature type="transmembrane region" description="Helical" evidence="1">
    <location>
        <begin position="104"/>
        <end position="124"/>
    </location>
</feature>
<comment type="caution">
    <text evidence="3">The sequence shown here is derived from an EMBL/GenBank/DDBJ whole genome shotgun (WGS) entry which is preliminary data.</text>
</comment>
<proteinExistence type="predicted"/>
<evidence type="ECO:0000256" key="1">
    <source>
        <dbReference type="SAM" id="Phobius"/>
    </source>
</evidence>
<evidence type="ECO:0000313" key="2">
    <source>
        <dbReference type="EMBL" id="CZQ92131.1"/>
    </source>
</evidence>
<evidence type="ECO:0000313" key="5">
    <source>
        <dbReference type="Proteomes" id="UP000195947"/>
    </source>
</evidence>
<dbReference type="AlphaFoldDB" id="A0A143YKE8"/>
<reference evidence="3 7" key="3">
    <citation type="journal article" date="2020" name="Biotechnol. Biofuels">
        <title>New insights from the biogas microbiome by comprehensive genome-resolved metagenomics of nearly 1600 species originating from multiple anaerobic digesters.</title>
        <authorList>
            <person name="Campanaro S."/>
            <person name="Treu L."/>
            <person name="Rodriguez-R L.M."/>
            <person name="Kovalovszki A."/>
            <person name="Ziels R.M."/>
            <person name="Maus I."/>
            <person name="Zhu X."/>
            <person name="Kougias P.G."/>
            <person name="Basile A."/>
            <person name="Luo G."/>
            <person name="Schluter A."/>
            <person name="Konstantinidis K.T."/>
            <person name="Angelidaki I."/>
        </authorList>
    </citation>
    <scope>NUCLEOTIDE SEQUENCE [LARGE SCALE GENOMIC DNA]</scope>
    <source>
        <strain evidence="3">AS07pgkLD_105</strain>
    </source>
</reference>
<evidence type="ECO:0000313" key="7">
    <source>
        <dbReference type="Proteomes" id="UP000589373"/>
    </source>
</evidence>
<feature type="transmembrane region" description="Helical" evidence="1">
    <location>
        <begin position="47"/>
        <end position="65"/>
    </location>
</feature>
<dbReference type="Proteomes" id="UP000589373">
    <property type="component" value="Unassembled WGS sequence"/>
</dbReference>
<protein>
    <submittedName>
        <fullName evidence="3">Uncharacterized protein</fullName>
    </submittedName>
</protein>
<reference evidence="4 6" key="2">
    <citation type="submission" date="2016-10" db="EMBL/GenBank/DDBJ databases">
        <authorList>
            <person name="Varghese N."/>
            <person name="Submissions S."/>
        </authorList>
    </citation>
    <scope>NUCLEOTIDE SEQUENCE [LARGE SCALE GENOMIC DNA]</scope>
    <source>
        <strain evidence="4 6">DSM 2094</strain>
    </source>
</reference>
<dbReference type="RefSeq" id="WP_086988969.1">
    <property type="nucleotide sequence ID" value="NZ_CP089787.1"/>
</dbReference>
<evidence type="ECO:0000313" key="6">
    <source>
        <dbReference type="Proteomes" id="UP000199686"/>
    </source>
</evidence>
<feature type="transmembrane region" description="Helical" evidence="1">
    <location>
        <begin position="7"/>
        <end position="27"/>
    </location>
</feature>